<dbReference type="InterPro" id="IPR050580">
    <property type="entry name" value="2H_phosphoesterase_YjcG-like"/>
</dbReference>
<dbReference type="PANTHER" id="PTHR40037:SF1">
    <property type="entry name" value="PHOSPHOESTERASE SAOUHSC_00951-RELATED"/>
    <property type="match status" value="1"/>
</dbReference>
<evidence type="ECO:0000313" key="2">
    <source>
        <dbReference type="Proteomes" id="UP001175604"/>
    </source>
</evidence>
<name>A0ABT7W493_9BORD</name>
<keyword evidence="1" id="KW-0436">Ligase</keyword>
<dbReference type="EMBL" id="JAUDJE010000010">
    <property type="protein sequence ID" value="MDM9560006.1"/>
    <property type="molecule type" value="Genomic_DNA"/>
</dbReference>
<dbReference type="PANTHER" id="PTHR40037">
    <property type="entry name" value="PHOSPHOESTERASE YJCG-RELATED"/>
    <property type="match status" value="1"/>
</dbReference>
<dbReference type="Proteomes" id="UP001175604">
    <property type="component" value="Unassembled WGS sequence"/>
</dbReference>
<dbReference type="SUPFAM" id="SSF55144">
    <property type="entry name" value="LigT-like"/>
    <property type="match status" value="1"/>
</dbReference>
<keyword evidence="2" id="KW-1185">Reference proteome</keyword>
<reference evidence="1" key="1">
    <citation type="submission" date="2023-06" db="EMBL/GenBank/DDBJ databases">
        <title>full genome analysis of Phenantherene degrader P3.</title>
        <authorList>
            <person name="Akbar A."/>
            <person name="Rahmeh R."/>
            <person name="Kishk M."/>
        </authorList>
    </citation>
    <scope>NUCLEOTIDE SEQUENCE</scope>
    <source>
        <strain evidence="1">P3</strain>
    </source>
</reference>
<dbReference type="InterPro" id="IPR009097">
    <property type="entry name" value="Cyclic_Pdiesterase"/>
</dbReference>
<proteinExistence type="predicted"/>
<organism evidence="1 2">
    <name type="scientific">Bordetella petrii</name>
    <dbReference type="NCBI Taxonomy" id="94624"/>
    <lineage>
        <taxon>Bacteria</taxon>
        <taxon>Pseudomonadati</taxon>
        <taxon>Pseudomonadota</taxon>
        <taxon>Betaproteobacteria</taxon>
        <taxon>Burkholderiales</taxon>
        <taxon>Alcaligenaceae</taxon>
        <taxon>Bordetella</taxon>
    </lineage>
</organism>
<protein>
    <submittedName>
        <fullName evidence="1">2'-5' RNA ligase family protein</fullName>
    </submittedName>
</protein>
<sequence>MATTALIAKVPEAEAVVGALRTRYDAAAQAGVPAHITILAPFMAPDEITLSVLRRIRHALHAVPAFTYSLESIGRFDATAFLAPTPAEPFVSLTASVVAEFPAFPPYGGLHSGIIPHLTVAHGDAHAAAVAATELESRLREHPPISARCGIISLLENASGRWKEMHTFELPARL</sequence>
<dbReference type="Gene3D" id="3.90.1140.10">
    <property type="entry name" value="Cyclic phosphodiesterase"/>
    <property type="match status" value="1"/>
</dbReference>
<evidence type="ECO:0000313" key="1">
    <source>
        <dbReference type="EMBL" id="MDM9560006.1"/>
    </source>
</evidence>
<dbReference type="GO" id="GO:0016874">
    <property type="term" value="F:ligase activity"/>
    <property type="evidence" value="ECO:0007669"/>
    <property type="project" value="UniProtKB-KW"/>
</dbReference>
<accession>A0ABT7W493</accession>
<comment type="caution">
    <text evidence="1">The sequence shown here is derived from an EMBL/GenBank/DDBJ whole genome shotgun (WGS) entry which is preliminary data.</text>
</comment>
<dbReference type="RefSeq" id="WP_289785831.1">
    <property type="nucleotide sequence ID" value="NZ_JAUDJE010000010.1"/>
</dbReference>
<gene>
    <name evidence="1" type="ORF">QUC21_13300</name>
</gene>
<dbReference type="Pfam" id="PF13563">
    <property type="entry name" value="2_5_RNA_ligase2"/>
    <property type="match status" value="1"/>
</dbReference>